<dbReference type="InterPro" id="IPR037923">
    <property type="entry name" value="HTH-like"/>
</dbReference>
<accession>A0A7X3G197</accession>
<dbReference type="Pfam" id="PF12833">
    <property type="entry name" value="HTH_18"/>
    <property type="match status" value="1"/>
</dbReference>
<proteinExistence type="predicted"/>
<dbReference type="GO" id="GO:0043565">
    <property type="term" value="F:sequence-specific DNA binding"/>
    <property type="evidence" value="ECO:0007669"/>
    <property type="project" value="InterPro"/>
</dbReference>
<dbReference type="Gene3D" id="1.10.10.60">
    <property type="entry name" value="Homeodomain-like"/>
    <property type="match status" value="2"/>
</dbReference>
<dbReference type="Pfam" id="PF02311">
    <property type="entry name" value="AraC_binding"/>
    <property type="match status" value="1"/>
</dbReference>
<evidence type="ECO:0000313" key="5">
    <source>
        <dbReference type="EMBL" id="MVW61777.1"/>
    </source>
</evidence>
<dbReference type="GO" id="GO:0003700">
    <property type="term" value="F:DNA-binding transcription factor activity"/>
    <property type="evidence" value="ECO:0007669"/>
    <property type="project" value="InterPro"/>
</dbReference>
<dbReference type="SMART" id="SM00342">
    <property type="entry name" value="HTH_ARAC"/>
    <property type="match status" value="1"/>
</dbReference>
<dbReference type="InterPro" id="IPR003313">
    <property type="entry name" value="AraC-bd"/>
</dbReference>
<dbReference type="SUPFAM" id="SSF46689">
    <property type="entry name" value="Homeodomain-like"/>
    <property type="match status" value="2"/>
</dbReference>
<dbReference type="PANTHER" id="PTHR46796">
    <property type="entry name" value="HTH-TYPE TRANSCRIPTIONAL ACTIVATOR RHAS-RELATED"/>
    <property type="match status" value="1"/>
</dbReference>
<name>A0A7X3G197_9BURK</name>
<dbReference type="EMBL" id="WSES01000005">
    <property type="protein sequence ID" value="MVW61777.1"/>
    <property type="molecule type" value="Genomic_DNA"/>
</dbReference>
<evidence type="ECO:0000256" key="3">
    <source>
        <dbReference type="ARBA" id="ARBA00023163"/>
    </source>
</evidence>
<dbReference type="PANTHER" id="PTHR46796:SF2">
    <property type="entry name" value="TRANSCRIPTIONAL REGULATORY PROTEIN"/>
    <property type="match status" value="1"/>
</dbReference>
<dbReference type="InterPro" id="IPR050204">
    <property type="entry name" value="AraC_XylS_family_regulators"/>
</dbReference>
<feature type="domain" description="HTH araC/xylS-type" evidence="4">
    <location>
        <begin position="171"/>
        <end position="268"/>
    </location>
</feature>
<dbReference type="InterPro" id="IPR009057">
    <property type="entry name" value="Homeodomain-like_sf"/>
</dbReference>
<evidence type="ECO:0000256" key="2">
    <source>
        <dbReference type="ARBA" id="ARBA00023125"/>
    </source>
</evidence>
<sequence length="278" mass="29187">MPKSRKNADFRIVSAAVPGVQAVEARSDHVFARHSHDQYGVGLMLAGGQTSSSGRGQVEALAGDIITVNPGEVHDGAPLGGAPRAWRMLYLPPQLADAVAADLGEGARRDYAFHQPVAHHAALAGCFRRLYAAVTGDATALLREQLLLELLHGLQGDAPRNGSASATAAIARARAMIDDAPAAAPSLADMAAACGLSRFQLVRQFARATGLTPHAYLIQRRIDAARALLARGSTLADAAAASGFADQSHMTRLFIRTYGITPGAYACNFVQYPLKGGR</sequence>
<reference evidence="5 6" key="1">
    <citation type="submission" date="2019-12" db="EMBL/GenBank/DDBJ databases">
        <authorList>
            <person name="Li C."/>
            <person name="Zhao J."/>
        </authorList>
    </citation>
    <scope>NUCLEOTIDE SEQUENCE [LARGE SCALE GENOMIC DNA]</scope>
    <source>
        <strain evidence="5 6">NEAU-DD11</strain>
    </source>
</reference>
<dbReference type="PROSITE" id="PS01124">
    <property type="entry name" value="HTH_ARAC_FAMILY_2"/>
    <property type="match status" value="1"/>
</dbReference>
<evidence type="ECO:0000313" key="6">
    <source>
        <dbReference type="Proteomes" id="UP000443353"/>
    </source>
</evidence>
<dbReference type="Proteomes" id="UP000443353">
    <property type="component" value="Unassembled WGS sequence"/>
</dbReference>
<keyword evidence="3" id="KW-0804">Transcription</keyword>
<evidence type="ECO:0000256" key="1">
    <source>
        <dbReference type="ARBA" id="ARBA00023015"/>
    </source>
</evidence>
<keyword evidence="1" id="KW-0805">Transcription regulation</keyword>
<dbReference type="AlphaFoldDB" id="A0A7X3G197"/>
<keyword evidence="6" id="KW-1185">Reference proteome</keyword>
<dbReference type="SUPFAM" id="SSF51215">
    <property type="entry name" value="Regulatory protein AraC"/>
    <property type="match status" value="1"/>
</dbReference>
<comment type="caution">
    <text evidence="5">The sequence shown here is derived from an EMBL/GenBank/DDBJ whole genome shotgun (WGS) entry which is preliminary data.</text>
</comment>
<organism evidence="5 6">
    <name type="scientific">Massilia cellulosiltytica</name>
    <dbReference type="NCBI Taxonomy" id="2683234"/>
    <lineage>
        <taxon>Bacteria</taxon>
        <taxon>Pseudomonadati</taxon>
        <taxon>Pseudomonadota</taxon>
        <taxon>Betaproteobacteria</taxon>
        <taxon>Burkholderiales</taxon>
        <taxon>Oxalobacteraceae</taxon>
        <taxon>Telluria group</taxon>
        <taxon>Massilia</taxon>
    </lineage>
</organism>
<keyword evidence="2" id="KW-0238">DNA-binding</keyword>
<dbReference type="InterPro" id="IPR018060">
    <property type="entry name" value="HTH_AraC"/>
</dbReference>
<dbReference type="RefSeq" id="WP_160409624.1">
    <property type="nucleotide sequence ID" value="NZ_WSES01000005.1"/>
</dbReference>
<protein>
    <submittedName>
        <fullName evidence="5">Helix-turn-helix domain-containing protein</fullName>
    </submittedName>
</protein>
<gene>
    <name evidence="5" type="ORF">GPY61_17750</name>
</gene>
<evidence type="ECO:0000259" key="4">
    <source>
        <dbReference type="PROSITE" id="PS01124"/>
    </source>
</evidence>